<sequence length="134" mass="13823">MLALTAVLDAVAIVIFAAVGRSSHDEGLSPSGVWDTAWPFLVGAAVGWLIIGLLRRTPIALAPGGVIIWISTVVVGMLVRWATDAGTATAFIIVATISTAILLLGWRLIALIVLSRSDRSGTSSGAGEATQSSR</sequence>
<evidence type="ECO:0000313" key="3">
    <source>
        <dbReference type="Proteomes" id="UP001500822"/>
    </source>
</evidence>
<dbReference type="Pfam" id="PF11255">
    <property type="entry name" value="DUF3054"/>
    <property type="match status" value="1"/>
</dbReference>
<reference evidence="3" key="1">
    <citation type="journal article" date="2019" name="Int. J. Syst. Evol. Microbiol.">
        <title>The Global Catalogue of Microorganisms (GCM) 10K type strain sequencing project: providing services to taxonomists for standard genome sequencing and annotation.</title>
        <authorList>
            <consortium name="The Broad Institute Genomics Platform"/>
            <consortium name="The Broad Institute Genome Sequencing Center for Infectious Disease"/>
            <person name="Wu L."/>
            <person name="Ma J."/>
        </authorList>
    </citation>
    <scope>NUCLEOTIDE SEQUENCE [LARGE SCALE GENOMIC DNA]</scope>
    <source>
        <strain evidence="3">JCM 18077</strain>
    </source>
</reference>
<feature type="transmembrane region" description="Helical" evidence="1">
    <location>
        <begin position="36"/>
        <end position="54"/>
    </location>
</feature>
<keyword evidence="1" id="KW-0812">Transmembrane</keyword>
<keyword evidence="1" id="KW-0472">Membrane</keyword>
<gene>
    <name evidence="2" type="ORF">GCM10023217_23110</name>
</gene>
<dbReference type="EMBL" id="BAABIE010000010">
    <property type="protein sequence ID" value="GAA4751725.1"/>
    <property type="molecule type" value="Genomic_DNA"/>
</dbReference>
<dbReference type="RefSeq" id="WP_345313606.1">
    <property type="nucleotide sequence ID" value="NZ_BAABIE010000010.1"/>
</dbReference>
<dbReference type="InterPro" id="IPR021414">
    <property type="entry name" value="DUF3054"/>
</dbReference>
<proteinExistence type="predicted"/>
<name>A0ABP8ZBD4_9ACTN</name>
<feature type="transmembrane region" description="Helical" evidence="1">
    <location>
        <begin position="61"/>
        <end position="82"/>
    </location>
</feature>
<feature type="transmembrane region" description="Helical" evidence="1">
    <location>
        <begin position="88"/>
        <end position="114"/>
    </location>
</feature>
<accession>A0ABP8ZBD4</accession>
<keyword evidence="3" id="KW-1185">Reference proteome</keyword>
<evidence type="ECO:0000256" key="1">
    <source>
        <dbReference type="SAM" id="Phobius"/>
    </source>
</evidence>
<comment type="caution">
    <text evidence="2">The sequence shown here is derived from an EMBL/GenBank/DDBJ whole genome shotgun (WGS) entry which is preliminary data.</text>
</comment>
<keyword evidence="1" id="KW-1133">Transmembrane helix</keyword>
<dbReference type="Proteomes" id="UP001500822">
    <property type="component" value="Unassembled WGS sequence"/>
</dbReference>
<protein>
    <submittedName>
        <fullName evidence="2">DUF3054 domain-containing protein</fullName>
    </submittedName>
</protein>
<evidence type="ECO:0000313" key="2">
    <source>
        <dbReference type="EMBL" id="GAA4751725.1"/>
    </source>
</evidence>
<organism evidence="2 3">
    <name type="scientific">Gordonia alkaliphila</name>
    <dbReference type="NCBI Taxonomy" id="1053547"/>
    <lineage>
        <taxon>Bacteria</taxon>
        <taxon>Bacillati</taxon>
        <taxon>Actinomycetota</taxon>
        <taxon>Actinomycetes</taxon>
        <taxon>Mycobacteriales</taxon>
        <taxon>Gordoniaceae</taxon>
        <taxon>Gordonia</taxon>
    </lineage>
</organism>